<dbReference type="SMART" id="SM00304">
    <property type="entry name" value="HAMP"/>
    <property type="match status" value="1"/>
</dbReference>
<feature type="transmembrane region" description="Helical" evidence="14">
    <location>
        <begin position="759"/>
        <end position="784"/>
    </location>
</feature>
<evidence type="ECO:0000256" key="1">
    <source>
        <dbReference type="ARBA" id="ARBA00000085"/>
    </source>
</evidence>
<comment type="caution">
    <text evidence="17">The sequence shown here is derived from an EMBL/GenBank/DDBJ whole genome shotgun (WGS) entry which is preliminary data.</text>
</comment>
<feature type="transmembrane region" description="Helical" evidence="14">
    <location>
        <begin position="716"/>
        <end position="738"/>
    </location>
</feature>
<dbReference type="Pfam" id="PF02518">
    <property type="entry name" value="HATPase_c"/>
    <property type="match status" value="1"/>
</dbReference>
<keyword evidence="9 17" id="KW-0418">Kinase</keyword>
<evidence type="ECO:0000256" key="8">
    <source>
        <dbReference type="ARBA" id="ARBA00022741"/>
    </source>
</evidence>
<dbReference type="EC" id="2.7.13.3" evidence="3"/>
<dbReference type="CDD" id="cd00075">
    <property type="entry name" value="HATPase"/>
    <property type="match status" value="1"/>
</dbReference>
<sequence>MKFRHRPFLFLLVALFCLVLGWIFSRRSGEQATDQAKSIATLETRIDTVLGQANRQGLHLEGELLAGNHDFQSLLQVNQFPAFIFENDELIFWSDNTTLSDFESIHDLKSEQVVENKSGKYLVVKHAVEPDFLVLVCVPLEVNYGIRNRYLVSGLNPAVFSNIKGTLVADLSAGLPEVYSERGNYLFSIRFDKESLAGSDYNLLAVAFVGLAVLFFIAWIYQIRLGLFQGGFRTRGVLVFLFGLVAIRFLLLYLNLPSSLLRVGLFDPRQYAASFWSPSLGDLLINAVLLLVIGLEMVWLCRKKVAALGQFNFDPKVSVGLKLGLLAVFYFLLYLLYHFYSSVYTNSSLVLDITQSLQFDKYKIALLTAVLVHTGAFMAFTYVLLLLFFALPEFLFRQSLAILISLGLIFIFVNFLEHEVAFLVFAAFALTALVLVWQSWEVTAGLPHRNYFYIVIFIALSSWTGSMALYQNYHNQLQIHKRQFAKSLGQETDVMTEYLLENASKAIAADPLFRKKLKGAVPDIDFIEQKIRRYYLRGDFEKYETDVRVFDVTGHQQNQPDSMHSLAVLQRMVRTQSLKTAYPDLFLLRSKDPLSTQKYLKIIPVPVSAHGKATIVLELSPKKLTPRSVIPELLVDEKYVQPLQSKSLSYAIYRNGELVSSEGDYDYGFRFDPQWLESERIFTSGRTGKNRDHLAIKLSEDTTLVISTTRYLLRDIWSNFSFLFLLHLLVFLAGMGSYSLARGEFLTRFRTNFSTKIQIFLTLGIMLPLLLISVSIGSLVTASYKSDLTDTYEKRGQLIQDNLAAALKNGTLLASKTRLEKVLTDFSNLSEADINFYDATGKLQASSQPLIFEAGLLSKLINPQAYAAIVENKKKNVLLGEKAGLLNFSSLYLPLYAEGNRDLLGFIGLPFFDSEKELNLKLIELTTTILNIFTIMFIGFMVLTYLAARVLTVPLNLITEKLKQTTLTGQNERITYTSNDEIGLLVKEYNQMISKLEESRNELALKEKEAAWREMARQVAHEIKNPLTPMKLSLQYLQKAIAEKRDNVEALISKISQTLITNIDILSDIATSFSSFTAMPDLKSERIDLGTVLKRSVDLNFDPATARFEVTMPEEPLEVMADENLMTRTFNNLFLNALQAIPTGREPFIQVGLRKLADNKALISIQDNGTGIPEEVREKVFIPNFSTKYTGSGIGLAVAKKGIESAGGRIWFETVENEGTTFYIELPLA</sequence>
<dbReference type="PROSITE" id="PS50885">
    <property type="entry name" value="HAMP"/>
    <property type="match status" value="1"/>
</dbReference>
<keyword evidence="6" id="KW-0808">Transferase</keyword>
<dbReference type="InterPro" id="IPR004358">
    <property type="entry name" value="Sig_transdc_His_kin-like_C"/>
</dbReference>
<dbReference type="InterPro" id="IPR036097">
    <property type="entry name" value="HisK_dim/P_sf"/>
</dbReference>
<dbReference type="InterPro" id="IPR003660">
    <property type="entry name" value="HAMP_dom"/>
</dbReference>
<evidence type="ECO:0000256" key="14">
    <source>
        <dbReference type="SAM" id="Phobius"/>
    </source>
</evidence>
<keyword evidence="13 14" id="KW-0472">Membrane</keyword>
<evidence type="ECO:0000259" key="16">
    <source>
        <dbReference type="PROSITE" id="PS50885"/>
    </source>
</evidence>
<reference evidence="17 18" key="1">
    <citation type="submission" date="2019-09" db="EMBL/GenBank/DDBJ databases">
        <title>Genome sequence of Adhaeribacter sp. M2.</title>
        <authorList>
            <person name="Srinivasan S."/>
        </authorList>
    </citation>
    <scope>NUCLEOTIDE SEQUENCE [LARGE SCALE GENOMIC DNA]</scope>
    <source>
        <strain evidence="17 18">M2</strain>
    </source>
</reference>
<dbReference type="InterPro" id="IPR036890">
    <property type="entry name" value="HATPase_C_sf"/>
</dbReference>
<comment type="catalytic activity">
    <reaction evidence="1">
        <text>ATP + protein L-histidine = ADP + protein N-phospho-L-histidine.</text>
        <dbReference type="EC" id="2.7.13.3"/>
    </reaction>
</comment>
<organism evidence="17 18">
    <name type="scientific">Adhaeribacter soli</name>
    <dbReference type="NCBI Taxonomy" id="2607655"/>
    <lineage>
        <taxon>Bacteria</taxon>
        <taxon>Pseudomonadati</taxon>
        <taxon>Bacteroidota</taxon>
        <taxon>Cytophagia</taxon>
        <taxon>Cytophagales</taxon>
        <taxon>Hymenobacteraceae</taxon>
        <taxon>Adhaeribacter</taxon>
    </lineage>
</organism>
<dbReference type="InterPro" id="IPR005467">
    <property type="entry name" value="His_kinase_dom"/>
</dbReference>
<dbReference type="GO" id="GO:0005886">
    <property type="term" value="C:plasma membrane"/>
    <property type="evidence" value="ECO:0007669"/>
    <property type="project" value="UniProtKB-SubCell"/>
</dbReference>
<dbReference type="PRINTS" id="PR00344">
    <property type="entry name" value="BCTRLSENSOR"/>
</dbReference>
<evidence type="ECO:0000256" key="10">
    <source>
        <dbReference type="ARBA" id="ARBA00022840"/>
    </source>
</evidence>
<dbReference type="PANTHER" id="PTHR45528">
    <property type="entry name" value="SENSOR HISTIDINE KINASE CPXA"/>
    <property type="match status" value="1"/>
</dbReference>
<feature type="transmembrane region" description="Helical" evidence="14">
    <location>
        <begin position="323"/>
        <end position="344"/>
    </location>
</feature>
<dbReference type="PROSITE" id="PS50109">
    <property type="entry name" value="HIS_KIN"/>
    <property type="match status" value="1"/>
</dbReference>
<evidence type="ECO:0000256" key="11">
    <source>
        <dbReference type="ARBA" id="ARBA00022989"/>
    </source>
</evidence>
<dbReference type="CDD" id="cd06225">
    <property type="entry name" value="HAMP"/>
    <property type="match status" value="1"/>
</dbReference>
<evidence type="ECO:0000256" key="13">
    <source>
        <dbReference type="ARBA" id="ARBA00023136"/>
    </source>
</evidence>
<dbReference type="EMBL" id="VTWT01000010">
    <property type="protein sequence ID" value="KAA9325965.1"/>
    <property type="molecule type" value="Genomic_DNA"/>
</dbReference>
<dbReference type="PANTHER" id="PTHR45528:SF1">
    <property type="entry name" value="SENSOR HISTIDINE KINASE CPXA"/>
    <property type="match status" value="1"/>
</dbReference>
<dbReference type="InterPro" id="IPR003594">
    <property type="entry name" value="HATPase_dom"/>
</dbReference>
<feature type="transmembrane region" description="Helical" evidence="14">
    <location>
        <begin position="400"/>
        <end position="416"/>
    </location>
</feature>
<evidence type="ECO:0000256" key="5">
    <source>
        <dbReference type="ARBA" id="ARBA00022553"/>
    </source>
</evidence>
<feature type="transmembrane region" description="Helical" evidence="14">
    <location>
        <begin position="235"/>
        <end position="256"/>
    </location>
</feature>
<dbReference type="CDD" id="cd00082">
    <property type="entry name" value="HisKA"/>
    <property type="match status" value="1"/>
</dbReference>
<feature type="transmembrane region" description="Helical" evidence="14">
    <location>
        <begin position="364"/>
        <end position="388"/>
    </location>
</feature>
<comment type="subcellular location">
    <subcellularLocation>
        <location evidence="2">Cell membrane</location>
        <topology evidence="2">Multi-pass membrane protein</topology>
    </subcellularLocation>
</comment>
<feature type="domain" description="Histidine kinase" evidence="15">
    <location>
        <begin position="1018"/>
        <end position="1229"/>
    </location>
</feature>
<dbReference type="SUPFAM" id="SSF47384">
    <property type="entry name" value="Homodimeric domain of signal transducing histidine kinase"/>
    <property type="match status" value="1"/>
</dbReference>
<evidence type="ECO:0000313" key="17">
    <source>
        <dbReference type="EMBL" id="KAA9325965.1"/>
    </source>
</evidence>
<evidence type="ECO:0000256" key="3">
    <source>
        <dbReference type="ARBA" id="ARBA00012438"/>
    </source>
</evidence>
<keyword evidence="12" id="KW-0902">Two-component regulatory system</keyword>
<keyword evidence="10" id="KW-0067">ATP-binding</keyword>
<dbReference type="Gene3D" id="1.10.287.130">
    <property type="match status" value="1"/>
</dbReference>
<evidence type="ECO:0000256" key="7">
    <source>
        <dbReference type="ARBA" id="ARBA00022692"/>
    </source>
</evidence>
<dbReference type="InterPro" id="IPR003661">
    <property type="entry name" value="HisK_dim/P_dom"/>
</dbReference>
<keyword evidence="5" id="KW-0597">Phosphoprotein</keyword>
<keyword evidence="4" id="KW-1003">Cell membrane</keyword>
<keyword evidence="8" id="KW-0547">Nucleotide-binding</keyword>
<gene>
    <name evidence="17" type="ORF">F0P94_16200</name>
</gene>
<dbReference type="SMART" id="SM00387">
    <property type="entry name" value="HATPase_c"/>
    <property type="match status" value="1"/>
</dbReference>
<evidence type="ECO:0000313" key="18">
    <source>
        <dbReference type="Proteomes" id="UP000326570"/>
    </source>
</evidence>
<evidence type="ECO:0000256" key="9">
    <source>
        <dbReference type="ARBA" id="ARBA00022777"/>
    </source>
</evidence>
<dbReference type="AlphaFoldDB" id="A0A5N1IJL5"/>
<evidence type="ECO:0000256" key="12">
    <source>
        <dbReference type="ARBA" id="ARBA00023012"/>
    </source>
</evidence>
<dbReference type="Gene3D" id="3.30.565.10">
    <property type="entry name" value="Histidine kinase-like ATPase, C-terminal domain"/>
    <property type="match status" value="1"/>
</dbReference>
<keyword evidence="18" id="KW-1185">Reference proteome</keyword>
<feature type="transmembrane region" description="Helical" evidence="14">
    <location>
        <begin position="201"/>
        <end position="223"/>
    </location>
</feature>
<name>A0A5N1IJL5_9BACT</name>
<feature type="transmembrane region" description="Helical" evidence="14">
    <location>
        <begin position="452"/>
        <end position="470"/>
    </location>
</feature>
<evidence type="ECO:0000256" key="2">
    <source>
        <dbReference type="ARBA" id="ARBA00004651"/>
    </source>
</evidence>
<evidence type="ECO:0000256" key="6">
    <source>
        <dbReference type="ARBA" id="ARBA00022679"/>
    </source>
</evidence>
<dbReference type="RefSeq" id="WP_150904961.1">
    <property type="nucleotide sequence ID" value="NZ_VTWT01000010.1"/>
</dbReference>
<evidence type="ECO:0000256" key="4">
    <source>
        <dbReference type="ARBA" id="ARBA00022475"/>
    </source>
</evidence>
<feature type="transmembrane region" description="Helical" evidence="14">
    <location>
        <begin position="928"/>
        <end position="948"/>
    </location>
</feature>
<dbReference type="SUPFAM" id="SSF55874">
    <property type="entry name" value="ATPase domain of HSP90 chaperone/DNA topoisomerase II/histidine kinase"/>
    <property type="match status" value="1"/>
</dbReference>
<feature type="domain" description="HAMP" evidence="16">
    <location>
        <begin position="949"/>
        <end position="1001"/>
    </location>
</feature>
<dbReference type="Proteomes" id="UP000326570">
    <property type="component" value="Unassembled WGS sequence"/>
</dbReference>
<dbReference type="InterPro" id="IPR050398">
    <property type="entry name" value="HssS/ArlS-like"/>
</dbReference>
<feature type="transmembrane region" description="Helical" evidence="14">
    <location>
        <begin position="422"/>
        <end position="440"/>
    </location>
</feature>
<keyword evidence="11 14" id="KW-1133">Transmembrane helix</keyword>
<protein>
    <recommendedName>
        <fullName evidence="3">histidine kinase</fullName>
        <ecNumber evidence="3">2.7.13.3</ecNumber>
    </recommendedName>
</protein>
<dbReference type="Gene3D" id="6.10.340.10">
    <property type="match status" value="1"/>
</dbReference>
<dbReference type="GO" id="GO:0000155">
    <property type="term" value="F:phosphorelay sensor kinase activity"/>
    <property type="evidence" value="ECO:0007669"/>
    <property type="project" value="InterPro"/>
</dbReference>
<dbReference type="SMART" id="SM00388">
    <property type="entry name" value="HisKA"/>
    <property type="match status" value="1"/>
</dbReference>
<evidence type="ECO:0000259" key="15">
    <source>
        <dbReference type="PROSITE" id="PS50109"/>
    </source>
</evidence>
<proteinExistence type="predicted"/>
<feature type="transmembrane region" description="Helical" evidence="14">
    <location>
        <begin position="283"/>
        <end position="302"/>
    </location>
</feature>
<dbReference type="GO" id="GO:0005524">
    <property type="term" value="F:ATP binding"/>
    <property type="evidence" value="ECO:0007669"/>
    <property type="project" value="UniProtKB-KW"/>
</dbReference>
<accession>A0A5N1IJL5</accession>
<keyword evidence="7 14" id="KW-0812">Transmembrane</keyword>